<dbReference type="GO" id="GO:0008757">
    <property type="term" value="F:S-adenosylmethionine-dependent methyltransferase activity"/>
    <property type="evidence" value="ECO:0007669"/>
    <property type="project" value="InterPro"/>
</dbReference>
<gene>
    <name evidence="2" type="ordered locus">amb0114</name>
</gene>
<keyword evidence="3" id="KW-1185">Reference proteome</keyword>
<dbReference type="PANTHER" id="PTHR43464:SF90">
    <property type="entry name" value="METHYLTRANSFERASE TYPE 11"/>
    <property type="match status" value="1"/>
</dbReference>
<keyword evidence="2" id="KW-0489">Methyltransferase</keyword>
<dbReference type="EMBL" id="AP007255">
    <property type="protein sequence ID" value="BAE48918.1"/>
    <property type="molecule type" value="Genomic_DNA"/>
</dbReference>
<dbReference type="AlphaFoldDB" id="Q2WB57"/>
<dbReference type="PANTHER" id="PTHR43464">
    <property type="entry name" value="METHYLTRANSFERASE"/>
    <property type="match status" value="1"/>
</dbReference>
<dbReference type="OrthoDB" id="9801573at2"/>
<accession>Q2WB57</accession>
<dbReference type="GO" id="GO:0032259">
    <property type="term" value="P:methylation"/>
    <property type="evidence" value="ECO:0007669"/>
    <property type="project" value="UniProtKB-KW"/>
</dbReference>
<dbReference type="CDD" id="cd02440">
    <property type="entry name" value="AdoMet_MTases"/>
    <property type="match status" value="1"/>
</dbReference>
<proteinExistence type="predicted"/>
<dbReference type="InterPro" id="IPR013216">
    <property type="entry name" value="Methyltransf_11"/>
</dbReference>
<protein>
    <submittedName>
        <fullName evidence="2">SAM-dependent methyltransferase</fullName>
    </submittedName>
</protein>
<dbReference type="Gene3D" id="3.40.50.150">
    <property type="entry name" value="Vaccinia Virus protein VP39"/>
    <property type="match status" value="1"/>
</dbReference>
<dbReference type="HOGENOM" id="CLU_936697_0_0_5"/>
<organism evidence="2 3">
    <name type="scientific">Paramagnetospirillum magneticum (strain ATCC 700264 / AMB-1)</name>
    <name type="common">Magnetospirillum magneticum</name>
    <dbReference type="NCBI Taxonomy" id="342108"/>
    <lineage>
        <taxon>Bacteria</taxon>
        <taxon>Pseudomonadati</taxon>
        <taxon>Pseudomonadota</taxon>
        <taxon>Alphaproteobacteria</taxon>
        <taxon>Rhodospirillales</taxon>
        <taxon>Magnetospirillaceae</taxon>
        <taxon>Paramagnetospirillum</taxon>
    </lineage>
</organism>
<evidence type="ECO:0000313" key="2">
    <source>
        <dbReference type="EMBL" id="BAE48918.1"/>
    </source>
</evidence>
<name>Q2WB57_PARM1</name>
<evidence type="ECO:0000259" key="1">
    <source>
        <dbReference type="Pfam" id="PF08241"/>
    </source>
</evidence>
<feature type="domain" description="Methyltransferase type 11" evidence="1">
    <location>
        <begin position="104"/>
        <end position="193"/>
    </location>
</feature>
<reference evidence="2 3" key="1">
    <citation type="journal article" date="2005" name="DNA Res.">
        <title>Complete genome sequence of the facultative anaerobic magnetotactic bacterium Magnetospirillum sp. strain AMB-1.</title>
        <authorList>
            <person name="Matsunaga T."/>
            <person name="Okamura Y."/>
            <person name="Fukuda Y."/>
            <person name="Wahyudi A.T."/>
            <person name="Murase Y."/>
            <person name="Takeyama H."/>
        </authorList>
    </citation>
    <scope>NUCLEOTIDE SEQUENCE [LARGE SCALE GENOMIC DNA]</scope>
    <source>
        <strain evidence="3">ATCC 700264 / AMB-1</strain>
    </source>
</reference>
<dbReference type="SUPFAM" id="SSF53335">
    <property type="entry name" value="S-adenosyl-L-methionine-dependent methyltransferases"/>
    <property type="match status" value="1"/>
</dbReference>
<evidence type="ECO:0000313" key="3">
    <source>
        <dbReference type="Proteomes" id="UP000007058"/>
    </source>
</evidence>
<dbReference type="RefSeq" id="WP_011382561.1">
    <property type="nucleotide sequence ID" value="NC_007626.1"/>
</dbReference>
<sequence>MIDIGHLFVCPLCREGLTSSGDGYACTSCHRHFGKANGVWDFRVEPAAAEPPLYSDPFFRRHRECLAQLHAQHYGENSMSGQLEDRFKQVARKLMETEPDFVGDIGCGTGGAFSTFGPPSRMIGVDQDIKLLEVAARRYPEATLVCCDLLRSPLRQGAFPALICLCCLEHVYWLEDSLAVMHDLLAPGGRLYVMIPTEGGLAWSTARNLFTLSVNAKISGMTNDQYRHVMRIEHCNNFEAVNSALFKFFEIERFNFWPMGIGGHHLNLIGLYSLKRRTSQMMALASKS</sequence>
<dbReference type="KEGG" id="mag:amb0114"/>
<keyword evidence="2" id="KW-0808">Transferase</keyword>
<dbReference type="Pfam" id="PF08241">
    <property type="entry name" value="Methyltransf_11"/>
    <property type="match status" value="1"/>
</dbReference>
<dbReference type="STRING" id="342108.amb0114"/>
<dbReference type="InterPro" id="IPR029063">
    <property type="entry name" value="SAM-dependent_MTases_sf"/>
</dbReference>
<dbReference type="Proteomes" id="UP000007058">
    <property type="component" value="Chromosome"/>
</dbReference>